<comment type="caution">
    <text evidence="6">The sequence shown here is derived from an EMBL/GenBank/DDBJ whole genome shotgun (WGS) entry which is preliminary data.</text>
</comment>
<dbReference type="SMART" id="SM00304">
    <property type="entry name" value="HAMP"/>
    <property type="match status" value="1"/>
</dbReference>
<keyword evidence="3" id="KW-0807">Transducer</keyword>
<dbReference type="PANTHER" id="PTHR43531">
    <property type="entry name" value="PROTEIN ICFG"/>
    <property type="match status" value="1"/>
</dbReference>
<dbReference type="InterPro" id="IPR003660">
    <property type="entry name" value="HAMP_dom"/>
</dbReference>
<organism evidence="6 7">
    <name type="scientific">Rubrivivax benzoatilyticus</name>
    <dbReference type="NCBI Taxonomy" id="316997"/>
    <lineage>
        <taxon>Bacteria</taxon>
        <taxon>Pseudomonadati</taxon>
        <taxon>Pseudomonadota</taxon>
        <taxon>Betaproteobacteria</taxon>
        <taxon>Burkholderiales</taxon>
        <taxon>Sphaerotilaceae</taxon>
        <taxon>Rubrivivax</taxon>
    </lineage>
</organism>
<accession>A0ABX0I0L2</accession>
<dbReference type="Gene3D" id="1.10.287.950">
    <property type="entry name" value="Methyl-accepting chemotaxis protein"/>
    <property type="match status" value="1"/>
</dbReference>
<dbReference type="Proteomes" id="UP000802098">
    <property type="component" value="Unassembled WGS sequence"/>
</dbReference>
<protein>
    <submittedName>
        <fullName evidence="6">HAMP domain-containing protein</fullName>
    </submittedName>
</protein>
<dbReference type="PRINTS" id="PR00260">
    <property type="entry name" value="CHEMTRNSDUCR"/>
</dbReference>
<evidence type="ECO:0000313" key="7">
    <source>
        <dbReference type="Proteomes" id="UP000802098"/>
    </source>
</evidence>
<dbReference type="Pfam" id="PF00672">
    <property type="entry name" value="HAMP"/>
    <property type="match status" value="1"/>
</dbReference>
<keyword evidence="7" id="KW-1185">Reference proteome</keyword>
<dbReference type="InterPro" id="IPR004089">
    <property type="entry name" value="MCPsignal_dom"/>
</dbReference>
<evidence type="ECO:0000256" key="1">
    <source>
        <dbReference type="ARBA" id="ARBA00022481"/>
    </source>
</evidence>
<dbReference type="Pfam" id="PF12729">
    <property type="entry name" value="4HB_MCP_1"/>
    <property type="match status" value="1"/>
</dbReference>
<evidence type="ECO:0000256" key="3">
    <source>
        <dbReference type="PROSITE-ProRule" id="PRU00284"/>
    </source>
</evidence>
<dbReference type="PANTHER" id="PTHR43531:SF14">
    <property type="entry name" value="METHYL-ACCEPTING CHEMOTAXIS PROTEIN I-RELATED"/>
    <property type="match status" value="1"/>
</dbReference>
<keyword evidence="1" id="KW-0488">Methylation</keyword>
<dbReference type="Pfam" id="PF00015">
    <property type="entry name" value="MCPsignal"/>
    <property type="match status" value="1"/>
</dbReference>
<feature type="domain" description="HAMP" evidence="5">
    <location>
        <begin position="214"/>
        <end position="266"/>
    </location>
</feature>
<dbReference type="InterPro" id="IPR051310">
    <property type="entry name" value="MCP_chemotaxis"/>
</dbReference>
<evidence type="ECO:0000259" key="5">
    <source>
        <dbReference type="PROSITE" id="PS50885"/>
    </source>
</evidence>
<comment type="similarity">
    <text evidence="2">Belongs to the methyl-accepting chemotaxis (MCP) protein family.</text>
</comment>
<proteinExistence type="inferred from homology"/>
<evidence type="ECO:0000256" key="2">
    <source>
        <dbReference type="ARBA" id="ARBA00029447"/>
    </source>
</evidence>
<dbReference type="CDD" id="cd11386">
    <property type="entry name" value="MCP_signal"/>
    <property type="match status" value="1"/>
</dbReference>
<evidence type="ECO:0000259" key="4">
    <source>
        <dbReference type="PROSITE" id="PS50111"/>
    </source>
</evidence>
<sequence length="524" mass="54519">MGLLRDIRIGVRLGGAFLGLVVLLAVTGVIGLSSLQAAQARLESVYGDRVVPLKQLKLIADAYAVNVIDAVNKANAGRMPAQEAVQQLTAAQGVIARSWKDYMGTRLTEQEARLAREAEQLFEPANRDIERVRQALQALSGSAAGQLGQFDGALYDSVDPISAKIAEITELQLHAAEQDVEAASATYAWTQAVILGVTFASVLLAAVGGLVITRSITRPVQEAVLALQAVAAGDLGARVEGSSKDEVGQLLAALRTMKEELSQIVGTVRASSDSVVTASTQIAHGNQDLSGRTEEQASALQQTAATMDELGSTVRNNADNARQADQLARAAAQVAAQGGEVVGQVVTTMAGISDSSRKIGDIIGVIDGIAFQTNILALNAAVEAARAGEQGRGFAVVAGEVRTLAQRSAEAAREIKALITRNVEQVGQGASLVDRAGQTMDEIVGSIRRVSDIVGEISSATTEQSSGIQQVGDAVSQMDQVTQQNAALVEESAAAAESLKVQAQQLARVVSIFKLDAAAARALA</sequence>
<dbReference type="RefSeq" id="WP_037290267.1">
    <property type="nucleotide sequence ID" value="NZ_JAAOCD010000005.1"/>
</dbReference>
<dbReference type="SUPFAM" id="SSF58104">
    <property type="entry name" value="Methyl-accepting chemotaxis protein (MCP) signaling domain"/>
    <property type="match status" value="1"/>
</dbReference>
<dbReference type="CDD" id="cd06225">
    <property type="entry name" value="HAMP"/>
    <property type="match status" value="1"/>
</dbReference>
<dbReference type="PROSITE" id="PS50885">
    <property type="entry name" value="HAMP"/>
    <property type="match status" value="1"/>
</dbReference>
<reference evidence="6 7" key="1">
    <citation type="submission" date="2020-03" db="EMBL/GenBank/DDBJ databases">
        <title>Rubrivivax benzoatilyticus JA2 (sequenced after 10 years sub-culturing).</title>
        <authorList>
            <person name="Gupta D."/>
            <person name="Chintalapati S."/>
            <person name="Chintalapati V.R."/>
        </authorList>
    </citation>
    <scope>NUCLEOTIDE SEQUENCE [LARGE SCALE GENOMIC DNA]</scope>
    <source>
        <strain evidence="6 7">JA2-Mal</strain>
    </source>
</reference>
<feature type="domain" description="Methyl-accepting transducer" evidence="4">
    <location>
        <begin position="271"/>
        <end position="500"/>
    </location>
</feature>
<dbReference type="InterPro" id="IPR004090">
    <property type="entry name" value="Chemotax_Me-accpt_rcpt"/>
</dbReference>
<dbReference type="EMBL" id="JAAOCD010000005">
    <property type="protein sequence ID" value="NHK99159.1"/>
    <property type="molecule type" value="Genomic_DNA"/>
</dbReference>
<evidence type="ECO:0000313" key="6">
    <source>
        <dbReference type="EMBL" id="NHK99159.1"/>
    </source>
</evidence>
<gene>
    <name evidence="6" type="ORF">G7087_12300</name>
</gene>
<dbReference type="SMART" id="SM00283">
    <property type="entry name" value="MA"/>
    <property type="match status" value="1"/>
</dbReference>
<dbReference type="PROSITE" id="PS50111">
    <property type="entry name" value="CHEMOTAXIS_TRANSDUC_2"/>
    <property type="match status" value="1"/>
</dbReference>
<name>A0ABX0I0L2_9BURK</name>
<dbReference type="InterPro" id="IPR024478">
    <property type="entry name" value="HlyB_4HB_MCP"/>
</dbReference>